<evidence type="ECO:0000259" key="11">
    <source>
        <dbReference type="PROSITE" id="PS51007"/>
    </source>
</evidence>
<dbReference type="Pfam" id="PF00400">
    <property type="entry name" value="WD40"/>
    <property type="match status" value="5"/>
</dbReference>
<dbReference type="AlphaFoldDB" id="A0A562T9Q8"/>
<keyword evidence="3 9" id="KW-0349">Heme</keyword>
<evidence type="ECO:0000256" key="6">
    <source>
        <dbReference type="ARBA" id="ARBA00022982"/>
    </source>
</evidence>
<evidence type="ECO:0000313" key="13">
    <source>
        <dbReference type="Proteomes" id="UP000320593"/>
    </source>
</evidence>
<evidence type="ECO:0000256" key="9">
    <source>
        <dbReference type="PROSITE-ProRule" id="PRU00433"/>
    </source>
</evidence>
<dbReference type="SUPFAM" id="SSF50978">
    <property type="entry name" value="WD40 repeat-like"/>
    <property type="match status" value="1"/>
</dbReference>
<dbReference type="PROSITE" id="PS00678">
    <property type="entry name" value="WD_REPEATS_1"/>
    <property type="match status" value="1"/>
</dbReference>
<dbReference type="InterPro" id="IPR002327">
    <property type="entry name" value="Cyt_c_1A/1B"/>
</dbReference>
<sequence>MTTLTEGAMAHIVRAAGVCVLAAAAGCAWLQAAEAEWPKQLAGHGGPVKSVTLDPDTRRLLSTSFDYAAIVWPKDGGTPLRLIGHDAAVNDAVFLPGNRAATVGDDGAVILWDLQSGLLLHHVPGKGEKVLAIDASADGTLVAVASWENEARLYDVAADPPRLVANLDQHRGNVNAVAFSGDGKHLYTASYDGGIRQFDARSGALLREIVNLGWGVNVLAVLPGDKQLVYGVTDGKVAVLDIETGEDAKLLPPHTRPVLSLALSPDADRLATGGGDGVIRVMDAETFELLEEFENPYGPVWGLTFTGDGDRLFYAGLDDVIHTWQVAPRKPFEPLDVAFPRRFQVSDTDDPGELQFARKCSVCHTLTPDGANRAGPTLYGIFGRKAGTLPGYPFSKALRDSDIVWSEQTISDLFDHGPDVVTPGSKMPIQRLKTVEDRDALVAYLKRATGPTLPAPDESAPGQAPNQ</sequence>
<evidence type="ECO:0000313" key="12">
    <source>
        <dbReference type="EMBL" id="TWI89550.1"/>
    </source>
</evidence>
<proteinExistence type="predicted"/>
<dbReference type="Proteomes" id="UP000320593">
    <property type="component" value="Unassembled WGS sequence"/>
</dbReference>
<evidence type="ECO:0000256" key="3">
    <source>
        <dbReference type="ARBA" id="ARBA00022617"/>
    </source>
</evidence>
<dbReference type="PANTHER" id="PTHR19879:SF9">
    <property type="entry name" value="TRANSCRIPTION INITIATION FACTOR TFIID SUBUNIT 5"/>
    <property type="match status" value="1"/>
</dbReference>
<evidence type="ECO:0000256" key="4">
    <source>
        <dbReference type="ARBA" id="ARBA00022723"/>
    </source>
</evidence>
<dbReference type="SMART" id="SM00320">
    <property type="entry name" value="WD40"/>
    <property type="match status" value="7"/>
</dbReference>
<dbReference type="SUPFAM" id="SSF46626">
    <property type="entry name" value="Cytochrome c"/>
    <property type="match status" value="1"/>
</dbReference>
<accession>A0A562T9Q8</accession>
<dbReference type="InterPro" id="IPR019775">
    <property type="entry name" value="WD40_repeat_CS"/>
</dbReference>
<dbReference type="PROSITE" id="PS50082">
    <property type="entry name" value="WD_REPEATS_2"/>
    <property type="match status" value="4"/>
</dbReference>
<keyword evidence="7 9" id="KW-0408">Iron</keyword>
<keyword evidence="5" id="KW-0677">Repeat</keyword>
<dbReference type="PANTHER" id="PTHR19879">
    <property type="entry name" value="TRANSCRIPTION INITIATION FACTOR TFIID"/>
    <property type="match status" value="1"/>
</dbReference>
<organism evidence="12 13">
    <name type="scientific">Roseibium hamelinense</name>
    <dbReference type="NCBI Taxonomy" id="150831"/>
    <lineage>
        <taxon>Bacteria</taxon>
        <taxon>Pseudomonadati</taxon>
        <taxon>Pseudomonadota</taxon>
        <taxon>Alphaproteobacteria</taxon>
        <taxon>Hyphomicrobiales</taxon>
        <taxon>Stappiaceae</taxon>
        <taxon>Roseibium</taxon>
    </lineage>
</organism>
<dbReference type="InterPro" id="IPR001680">
    <property type="entry name" value="WD40_rpt"/>
</dbReference>
<protein>
    <submittedName>
        <fullName evidence="12">WD-40 repeat-containing protein</fullName>
    </submittedName>
</protein>
<dbReference type="EMBL" id="VLLF01000003">
    <property type="protein sequence ID" value="TWI89550.1"/>
    <property type="molecule type" value="Genomic_DNA"/>
</dbReference>
<feature type="repeat" description="WD" evidence="8">
    <location>
        <begin position="82"/>
        <end position="122"/>
    </location>
</feature>
<keyword evidence="4 9" id="KW-0479">Metal-binding</keyword>
<dbReference type="CDD" id="cd00200">
    <property type="entry name" value="WD40"/>
    <property type="match status" value="1"/>
</dbReference>
<reference evidence="12 13" key="1">
    <citation type="submission" date="2019-07" db="EMBL/GenBank/DDBJ databases">
        <title>Genomic Encyclopedia of Archaeal and Bacterial Type Strains, Phase II (KMG-II): from individual species to whole genera.</title>
        <authorList>
            <person name="Goeker M."/>
        </authorList>
    </citation>
    <scope>NUCLEOTIDE SEQUENCE [LARGE SCALE GENOMIC DNA]</scope>
    <source>
        <strain evidence="12 13">ATCC BAA-252</strain>
    </source>
</reference>
<feature type="repeat" description="WD" evidence="8">
    <location>
        <begin position="251"/>
        <end position="292"/>
    </location>
</feature>
<dbReference type="GO" id="GO:0020037">
    <property type="term" value="F:heme binding"/>
    <property type="evidence" value="ECO:0007669"/>
    <property type="project" value="InterPro"/>
</dbReference>
<evidence type="ECO:0000256" key="2">
    <source>
        <dbReference type="ARBA" id="ARBA00022574"/>
    </source>
</evidence>
<dbReference type="InterPro" id="IPR009056">
    <property type="entry name" value="Cyt_c-like_dom"/>
</dbReference>
<dbReference type="Gene3D" id="1.10.760.10">
    <property type="entry name" value="Cytochrome c-like domain"/>
    <property type="match status" value="1"/>
</dbReference>
<dbReference type="PROSITE" id="PS51007">
    <property type="entry name" value="CYTC"/>
    <property type="match status" value="1"/>
</dbReference>
<dbReference type="RefSeq" id="WP_208995038.1">
    <property type="nucleotide sequence ID" value="NZ_SMLY01000052.1"/>
</dbReference>
<keyword evidence="2 8" id="KW-0853">WD repeat</keyword>
<keyword evidence="1" id="KW-0813">Transport</keyword>
<evidence type="ECO:0000256" key="10">
    <source>
        <dbReference type="SAM" id="MobiDB-lite"/>
    </source>
</evidence>
<keyword evidence="13" id="KW-1185">Reference proteome</keyword>
<feature type="repeat" description="WD" evidence="8">
    <location>
        <begin position="167"/>
        <end position="208"/>
    </location>
</feature>
<feature type="region of interest" description="Disordered" evidence="10">
    <location>
        <begin position="448"/>
        <end position="467"/>
    </location>
</feature>
<dbReference type="Gene3D" id="2.130.10.10">
    <property type="entry name" value="YVTN repeat-like/Quinoprotein amine dehydrogenase"/>
    <property type="match status" value="2"/>
</dbReference>
<feature type="repeat" description="WD" evidence="8">
    <location>
        <begin position="41"/>
        <end position="72"/>
    </location>
</feature>
<evidence type="ECO:0000256" key="8">
    <source>
        <dbReference type="PROSITE-ProRule" id="PRU00221"/>
    </source>
</evidence>
<dbReference type="Pfam" id="PF00034">
    <property type="entry name" value="Cytochrom_C"/>
    <property type="match status" value="1"/>
</dbReference>
<name>A0A562T9Q8_9HYPH</name>
<dbReference type="GO" id="GO:0009055">
    <property type="term" value="F:electron transfer activity"/>
    <property type="evidence" value="ECO:0007669"/>
    <property type="project" value="InterPro"/>
</dbReference>
<evidence type="ECO:0000256" key="5">
    <source>
        <dbReference type="ARBA" id="ARBA00022737"/>
    </source>
</evidence>
<dbReference type="InterPro" id="IPR036909">
    <property type="entry name" value="Cyt_c-like_dom_sf"/>
</dbReference>
<evidence type="ECO:0000256" key="1">
    <source>
        <dbReference type="ARBA" id="ARBA00022448"/>
    </source>
</evidence>
<dbReference type="GO" id="GO:0046872">
    <property type="term" value="F:metal ion binding"/>
    <property type="evidence" value="ECO:0007669"/>
    <property type="project" value="UniProtKB-KW"/>
</dbReference>
<dbReference type="InterPro" id="IPR015943">
    <property type="entry name" value="WD40/YVTN_repeat-like_dom_sf"/>
</dbReference>
<evidence type="ECO:0000256" key="7">
    <source>
        <dbReference type="ARBA" id="ARBA00023004"/>
    </source>
</evidence>
<feature type="domain" description="Cytochrome c" evidence="11">
    <location>
        <begin position="347"/>
        <end position="449"/>
    </location>
</feature>
<dbReference type="PROSITE" id="PS50294">
    <property type="entry name" value="WD_REPEATS_REGION"/>
    <property type="match status" value="3"/>
</dbReference>
<keyword evidence="6" id="KW-0249">Electron transport</keyword>
<dbReference type="PRINTS" id="PR00604">
    <property type="entry name" value="CYTCHRMECIAB"/>
</dbReference>
<dbReference type="InterPro" id="IPR036322">
    <property type="entry name" value="WD40_repeat_dom_sf"/>
</dbReference>
<comment type="caution">
    <text evidence="12">The sequence shown here is derived from an EMBL/GenBank/DDBJ whole genome shotgun (WGS) entry which is preliminary data.</text>
</comment>
<gene>
    <name evidence="12" type="ORF">JM93_01753</name>
</gene>